<dbReference type="GO" id="GO:0008831">
    <property type="term" value="F:dTDP-4-dehydrorhamnose reductase activity"/>
    <property type="evidence" value="ECO:0007669"/>
    <property type="project" value="UniProtKB-EC"/>
</dbReference>
<comment type="pathway">
    <text evidence="2">Carbohydrate biosynthesis; dTDP-L-rhamnose biosynthesis.</text>
</comment>
<dbReference type="Proteomes" id="UP000198660">
    <property type="component" value="Unassembled WGS sequence"/>
</dbReference>
<gene>
    <name evidence="4" type="ORF">SAMN05444972_104235</name>
</gene>
<proteinExistence type="inferred from homology"/>
<dbReference type="Gene3D" id="3.90.25.10">
    <property type="entry name" value="UDP-galactose 4-epimerase, domain 1"/>
    <property type="match status" value="1"/>
</dbReference>
<dbReference type="OrthoDB" id="9803892at2"/>
<feature type="domain" description="RmlD-like substrate binding" evidence="3">
    <location>
        <begin position="15"/>
        <end position="292"/>
    </location>
</feature>
<accession>A0A1I6R8C2</accession>
<organism evidence="4 5">
    <name type="scientific">Marininema halotolerans</name>
    <dbReference type="NCBI Taxonomy" id="1155944"/>
    <lineage>
        <taxon>Bacteria</taxon>
        <taxon>Bacillati</taxon>
        <taxon>Bacillota</taxon>
        <taxon>Bacilli</taxon>
        <taxon>Bacillales</taxon>
        <taxon>Thermoactinomycetaceae</taxon>
        <taxon>Marininema</taxon>
    </lineage>
</organism>
<dbReference type="InterPro" id="IPR029903">
    <property type="entry name" value="RmlD-like-bd"/>
</dbReference>
<dbReference type="PANTHER" id="PTHR10491">
    <property type="entry name" value="DTDP-4-DEHYDRORHAMNOSE REDUCTASE"/>
    <property type="match status" value="1"/>
</dbReference>
<dbReference type="InterPro" id="IPR036291">
    <property type="entry name" value="NAD(P)-bd_dom_sf"/>
</dbReference>
<dbReference type="Gene3D" id="3.40.50.720">
    <property type="entry name" value="NAD(P)-binding Rossmann-like Domain"/>
    <property type="match status" value="1"/>
</dbReference>
<dbReference type="GO" id="GO:0019305">
    <property type="term" value="P:dTDP-rhamnose biosynthetic process"/>
    <property type="evidence" value="ECO:0007669"/>
    <property type="project" value="UniProtKB-UniPathway"/>
</dbReference>
<dbReference type="InterPro" id="IPR005913">
    <property type="entry name" value="dTDP_dehydrorham_reduct"/>
</dbReference>
<dbReference type="NCBIfam" id="TIGR01214">
    <property type="entry name" value="rmlD"/>
    <property type="match status" value="1"/>
</dbReference>
<evidence type="ECO:0000313" key="5">
    <source>
        <dbReference type="Proteomes" id="UP000198660"/>
    </source>
</evidence>
<comment type="function">
    <text evidence="2">Catalyzes the reduction of dTDP-6-deoxy-L-lyxo-4-hexulose to yield dTDP-L-rhamnose.</text>
</comment>
<dbReference type="PANTHER" id="PTHR10491:SF4">
    <property type="entry name" value="METHIONINE ADENOSYLTRANSFERASE 2 SUBUNIT BETA"/>
    <property type="match status" value="1"/>
</dbReference>
<reference evidence="5" key="1">
    <citation type="submission" date="2016-10" db="EMBL/GenBank/DDBJ databases">
        <authorList>
            <person name="Varghese N."/>
            <person name="Submissions S."/>
        </authorList>
    </citation>
    <scope>NUCLEOTIDE SEQUENCE [LARGE SCALE GENOMIC DNA]</scope>
    <source>
        <strain evidence="5">DSM 45789</strain>
    </source>
</reference>
<protein>
    <recommendedName>
        <fullName evidence="2">dTDP-4-dehydrorhamnose reductase</fullName>
        <ecNumber evidence="2">1.1.1.133</ecNumber>
    </recommendedName>
</protein>
<evidence type="ECO:0000313" key="4">
    <source>
        <dbReference type="EMBL" id="SFS60780.1"/>
    </source>
</evidence>
<keyword evidence="2" id="KW-0560">Oxidoreductase</keyword>
<keyword evidence="2" id="KW-0521">NADP</keyword>
<dbReference type="SUPFAM" id="SSF51735">
    <property type="entry name" value="NAD(P)-binding Rossmann-fold domains"/>
    <property type="match status" value="1"/>
</dbReference>
<dbReference type="EC" id="1.1.1.133" evidence="2"/>
<keyword evidence="5" id="KW-1185">Reference proteome</keyword>
<dbReference type="Pfam" id="PF04321">
    <property type="entry name" value="RmlD_sub_bind"/>
    <property type="match status" value="1"/>
</dbReference>
<evidence type="ECO:0000259" key="3">
    <source>
        <dbReference type="Pfam" id="PF04321"/>
    </source>
</evidence>
<dbReference type="CDD" id="cd05254">
    <property type="entry name" value="dTDP_HR_like_SDR_e"/>
    <property type="match status" value="1"/>
</dbReference>
<dbReference type="EMBL" id="FPAA01000004">
    <property type="protein sequence ID" value="SFS60780.1"/>
    <property type="molecule type" value="Genomic_DNA"/>
</dbReference>
<comment type="similarity">
    <text evidence="1 2">Belongs to the dTDP-4-dehydrorhamnose reductase family.</text>
</comment>
<evidence type="ECO:0000256" key="1">
    <source>
        <dbReference type="ARBA" id="ARBA00010944"/>
    </source>
</evidence>
<evidence type="ECO:0000256" key="2">
    <source>
        <dbReference type="RuleBase" id="RU364082"/>
    </source>
</evidence>
<sequence>MVSATVGERRGQRIMKVWVTGAGGQLGKDMVRILGTSHQTVGFSRLGWDVAQSGISQKLLAMDPPDVVIHCAAFTQVDGSEENQREAFRVNTWGTHQLAQSCRVLGIRLVYISTDYVFSGEKAIGYVESDWPAPINVYGKTKAMGENWVRKRCPNHLILRTAWVYGHGGSNFPKGIMQRAKQGEVVRVVDDQRGSPTYTVHLAEKTKELIESPLTGTFHIAGSGDCTWYEFASEIFRYAGYSPASLVRISSQELDRKAKRPSISILRTERLPEKGVDPLTHWKVGLDDFFAEKAVVKDD</sequence>
<dbReference type="UniPathway" id="UPA00124"/>
<dbReference type="RefSeq" id="WP_091836005.1">
    <property type="nucleotide sequence ID" value="NZ_FPAA01000004.1"/>
</dbReference>
<name>A0A1I6R8C2_9BACL</name>
<dbReference type="GO" id="GO:0005829">
    <property type="term" value="C:cytosol"/>
    <property type="evidence" value="ECO:0007669"/>
    <property type="project" value="TreeGrafter"/>
</dbReference>
<dbReference type="AlphaFoldDB" id="A0A1I6R8C2"/>